<dbReference type="OrthoDB" id="3903189at2759"/>
<keyword evidence="4 7" id="KW-0472">Membrane</keyword>
<proteinExistence type="inferred from homology"/>
<dbReference type="InterPro" id="IPR052337">
    <property type="entry name" value="SAT4-like"/>
</dbReference>
<gene>
    <name evidence="9" type="ORF">K452DRAFT_294079</name>
</gene>
<evidence type="ECO:0000313" key="9">
    <source>
        <dbReference type="EMBL" id="KAF2146511.1"/>
    </source>
</evidence>
<protein>
    <recommendedName>
        <fullName evidence="8">Rhodopsin domain-containing protein</fullName>
    </recommendedName>
</protein>
<evidence type="ECO:0000256" key="5">
    <source>
        <dbReference type="ARBA" id="ARBA00038359"/>
    </source>
</evidence>
<name>A0A6A6BV22_9PEZI</name>
<keyword evidence="10" id="KW-1185">Reference proteome</keyword>
<feature type="domain" description="Rhodopsin" evidence="8">
    <location>
        <begin position="30"/>
        <end position="292"/>
    </location>
</feature>
<feature type="region of interest" description="Disordered" evidence="6">
    <location>
        <begin position="459"/>
        <end position="545"/>
    </location>
</feature>
<feature type="transmembrane region" description="Helical" evidence="7">
    <location>
        <begin position="157"/>
        <end position="185"/>
    </location>
</feature>
<dbReference type="AlphaFoldDB" id="A0A6A6BV22"/>
<dbReference type="PANTHER" id="PTHR33048">
    <property type="entry name" value="PTH11-LIKE INTEGRAL MEMBRANE PROTEIN (AFU_ORTHOLOGUE AFUA_5G11245)"/>
    <property type="match status" value="1"/>
</dbReference>
<feature type="transmembrane region" description="Helical" evidence="7">
    <location>
        <begin position="233"/>
        <end position="254"/>
    </location>
</feature>
<feature type="compositionally biased region" description="Acidic residues" evidence="6">
    <location>
        <begin position="508"/>
        <end position="528"/>
    </location>
</feature>
<accession>A0A6A6BV22</accession>
<evidence type="ECO:0000256" key="4">
    <source>
        <dbReference type="ARBA" id="ARBA00023136"/>
    </source>
</evidence>
<evidence type="ECO:0000259" key="8">
    <source>
        <dbReference type="Pfam" id="PF20684"/>
    </source>
</evidence>
<sequence length="545" mass="57618">MASFDDDFQTALATESWCLYSIGISIIFFRMYARTSRIGFKKLQADDYVMVLAAAWYTLLVGSVNAVAAAGATNLLRPGDRVVEFAADEVATRVEGAKMVVLMEQAQLHTLVLLRLCLLLHYTRLMPPAPPPPTPLAPAPQKPHPRSRLLHSLTRALAAYTLVGYLAMQLAFFCACIPFAANWALPVPHLQCATRSAFAGTLAAFELSADGATLALGLLVLGMVGRGGGAGLAGLLGWGAAGLFVSLALLLSPLLTLASPATNAAPALLWLPRGASYAAILLNLPLLWPLLREWFPCLRTRGVPGSGCADDGSSGGVYSRNVYSSRGVYGGGVYGRKDGYGKGGYNGRVSGVWDGTRYSSVGFNGSWERRVYGGGGRRGRRLRSRDDMRADGGAGASLEGIEEVDVEMGDLEDVKDVDDVKGGLDACARVVLVEGGLGRGGDAKVDLVLDAEVEDVDVAHHHHHQHEADEPNAPTPTPTGGIRRDVVIVVETATTSRTRARSRSGAVGDEDEDEDEDGDGDGDEDEDAGWVRRVWVTGGGGGSAS</sequence>
<evidence type="ECO:0000256" key="6">
    <source>
        <dbReference type="SAM" id="MobiDB-lite"/>
    </source>
</evidence>
<dbReference type="EMBL" id="ML995475">
    <property type="protein sequence ID" value="KAF2146511.1"/>
    <property type="molecule type" value="Genomic_DNA"/>
</dbReference>
<feature type="transmembrane region" description="Helical" evidence="7">
    <location>
        <begin position="49"/>
        <end position="72"/>
    </location>
</feature>
<organism evidence="9 10">
    <name type="scientific">Aplosporella prunicola CBS 121167</name>
    <dbReference type="NCBI Taxonomy" id="1176127"/>
    <lineage>
        <taxon>Eukaryota</taxon>
        <taxon>Fungi</taxon>
        <taxon>Dikarya</taxon>
        <taxon>Ascomycota</taxon>
        <taxon>Pezizomycotina</taxon>
        <taxon>Dothideomycetes</taxon>
        <taxon>Dothideomycetes incertae sedis</taxon>
        <taxon>Botryosphaeriales</taxon>
        <taxon>Aplosporellaceae</taxon>
        <taxon>Aplosporella</taxon>
    </lineage>
</organism>
<keyword evidence="2 7" id="KW-0812">Transmembrane</keyword>
<dbReference type="RefSeq" id="XP_033402220.1">
    <property type="nucleotide sequence ID" value="XM_033541655.1"/>
</dbReference>
<comment type="subcellular location">
    <subcellularLocation>
        <location evidence="1">Membrane</location>
        <topology evidence="1">Multi-pass membrane protein</topology>
    </subcellularLocation>
</comment>
<keyword evidence="3 7" id="KW-1133">Transmembrane helix</keyword>
<reference evidence="9" key="1">
    <citation type="journal article" date="2020" name="Stud. Mycol.">
        <title>101 Dothideomycetes genomes: a test case for predicting lifestyles and emergence of pathogens.</title>
        <authorList>
            <person name="Haridas S."/>
            <person name="Albert R."/>
            <person name="Binder M."/>
            <person name="Bloem J."/>
            <person name="Labutti K."/>
            <person name="Salamov A."/>
            <person name="Andreopoulos B."/>
            <person name="Baker S."/>
            <person name="Barry K."/>
            <person name="Bills G."/>
            <person name="Bluhm B."/>
            <person name="Cannon C."/>
            <person name="Castanera R."/>
            <person name="Culley D."/>
            <person name="Daum C."/>
            <person name="Ezra D."/>
            <person name="Gonzalez J."/>
            <person name="Henrissat B."/>
            <person name="Kuo A."/>
            <person name="Liang C."/>
            <person name="Lipzen A."/>
            <person name="Lutzoni F."/>
            <person name="Magnuson J."/>
            <person name="Mondo S."/>
            <person name="Nolan M."/>
            <person name="Ohm R."/>
            <person name="Pangilinan J."/>
            <person name="Park H.-J."/>
            <person name="Ramirez L."/>
            <person name="Alfaro M."/>
            <person name="Sun H."/>
            <person name="Tritt A."/>
            <person name="Yoshinaga Y."/>
            <person name="Zwiers L.-H."/>
            <person name="Turgeon B."/>
            <person name="Goodwin S."/>
            <person name="Spatafora J."/>
            <person name="Crous P."/>
            <person name="Grigoriev I."/>
        </authorList>
    </citation>
    <scope>NUCLEOTIDE SEQUENCE</scope>
    <source>
        <strain evidence="9">CBS 121167</strain>
    </source>
</reference>
<dbReference type="Pfam" id="PF20684">
    <property type="entry name" value="Fung_rhodopsin"/>
    <property type="match status" value="1"/>
</dbReference>
<evidence type="ECO:0000313" key="10">
    <source>
        <dbReference type="Proteomes" id="UP000799438"/>
    </source>
</evidence>
<feature type="transmembrane region" description="Helical" evidence="7">
    <location>
        <begin position="274"/>
        <end position="291"/>
    </location>
</feature>
<feature type="transmembrane region" description="Helical" evidence="7">
    <location>
        <begin position="12"/>
        <end position="29"/>
    </location>
</feature>
<dbReference type="Proteomes" id="UP000799438">
    <property type="component" value="Unassembled WGS sequence"/>
</dbReference>
<dbReference type="GeneID" id="54299152"/>
<dbReference type="GO" id="GO:0016020">
    <property type="term" value="C:membrane"/>
    <property type="evidence" value="ECO:0007669"/>
    <property type="project" value="UniProtKB-SubCell"/>
</dbReference>
<dbReference type="InterPro" id="IPR049326">
    <property type="entry name" value="Rhodopsin_dom_fungi"/>
</dbReference>
<evidence type="ECO:0000256" key="7">
    <source>
        <dbReference type="SAM" id="Phobius"/>
    </source>
</evidence>
<dbReference type="PANTHER" id="PTHR33048:SF149">
    <property type="entry name" value="UBID FAMILY DECARBOXYLASE"/>
    <property type="match status" value="1"/>
</dbReference>
<feature type="transmembrane region" description="Helical" evidence="7">
    <location>
        <begin position="197"/>
        <end position="221"/>
    </location>
</feature>
<evidence type="ECO:0000256" key="3">
    <source>
        <dbReference type="ARBA" id="ARBA00022989"/>
    </source>
</evidence>
<evidence type="ECO:0000256" key="2">
    <source>
        <dbReference type="ARBA" id="ARBA00022692"/>
    </source>
</evidence>
<comment type="similarity">
    <text evidence="5">Belongs to the SAT4 family.</text>
</comment>
<evidence type="ECO:0000256" key="1">
    <source>
        <dbReference type="ARBA" id="ARBA00004141"/>
    </source>
</evidence>